<dbReference type="Pfam" id="PF13237">
    <property type="entry name" value="Fer4_10"/>
    <property type="match status" value="1"/>
</dbReference>
<keyword evidence="3" id="KW-0479">Metal-binding</keyword>
<dbReference type="GO" id="GO:0005886">
    <property type="term" value="C:plasma membrane"/>
    <property type="evidence" value="ECO:0007669"/>
    <property type="project" value="TreeGrafter"/>
</dbReference>
<feature type="domain" description="4Fe-4S ferredoxin-type" evidence="8">
    <location>
        <begin position="296"/>
        <end position="324"/>
    </location>
</feature>
<dbReference type="STRING" id="158190.SpiGrapes_0840"/>
<dbReference type="InterPro" id="IPR051684">
    <property type="entry name" value="Electron_Trans/Redox"/>
</dbReference>
<keyword evidence="5" id="KW-0408">Iron</keyword>
<name>G8QQ91_SPHPG</name>
<evidence type="ECO:0000313" key="9">
    <source>
        <dbReference type="EMBL" id="AEV28668.1"/>
    </source>
</evidence>
<sequence>MENQTTHKKGWETIAIRTILWTYIVMCLVIAGLNWGYLPRASAKTAALITRIWQIYENWVKAAFIFACGFLTLRIRSKKQRITMRRMNIIGLSLTALALHIILPFLLKNPDLYFFAMPLPWNTTPLQAGIEQSAFYKTHVLSLGATMIRWALLFFWVYSACILLGTLIFGRRLQCSSLCLFNGFAAEVFDPAIPLIGKKGKGKPAPLAKKTLARFAFLRWLFFALSLVFSLYWILLQGGIPWTTWMNLMQKIEVYKYLVTELLMAMFFWVAFIGRGYCLYCPLGTTLALVSKVAGQKIKTDNKECIQCGRCSKACPVSIDVQSFAKEKKAVQDIRCVGCAHCVDACPTETLSYETHCISLVKKYKKSNV</sequence>
<dbReference type="SUPFAM" id="SSF54862">
    <property type="entry name" value="4Fe-4S ferredoxins"/>
    <property type="match status" value="1"/>
</dbReference>
<dbReference type="PANTHER" id="PTHR30176">
    <property type="entry name" value="FERREDOXIN-TYPE PROTEIN NAPH"/>
    <property type="match status" value="1"/>
</dbReference>
<feature type="domain" description="4Fe-4S ferredoxin-type" evidence="8">
    <location>
        <begin position="327"/>
        <end position="356"/>
    </location>
</feature>
<keyword evidence="7" id="KW-0472">Membrane</keyword>
<dbReference type="InterPro" id="IPR017900">
    <property type="entry name" value="4Fe4S_Fe_S_CS"/>
</dbReference>
<evidence type="ECO:0000256" key="7">
    <source>
        <dbReference type="SAM" id="Phobius"/>
    </source>
</evidence>
<feature type="transmembrane region" description="Helical" evidence="7">
    <location>
        <begin position="87"/>
        <end position="107"/>
    </location>
</feature>
<dbReference type="PANTHER" id="PTHR30176:SF3">
    <property type="entry name" value="FERREDOXIN-TYPE PROTEIN NAPH"/>
    <property type="match status" value="1"/>
</dbReference>
<dbReference type="PROSITE" id="PS00198">
    <property type="entry name" value="4FE4S_FER_1"/>
    <property type="match status" value="2"/>
</dbReference>
<reference evidence="9 10" key="1">
    <citation type="submission" date="2011-11" db="EMBL/GenBank/DDBJ databases">
        <title>Complete sequence of Spirochaeta sp. grapes.</title>
        <authorList>
            <consortium name="US DOE Joint Genome Institute"/>
            <person name="Lucas S."/>
            <person name="Han J."/>
            <person name="Lapidus A."/>
            <person name="Cheng J.-F."/>
            <person name="Goodwin L."/>
            <person name="Pitluck S."/>
            <person name="Peters L."/>
            <person name="Ovchinnikova G."/>
            <person name="Munk A.C."/>
            <person name="Detter J.C."/>
            <person name="Han C."/>
            <person name="Tapia R."/>
            <person name="Land M."/>
            <person name="Hauser L."/>
            <person name="Kyrpides N."/>
            <person name="Ivanova N."/>
            <person name="Pagani I."/>
            <person name="Ritalahtilisa K."/>
            <person name="Loeffler F."/>
            <person name="Woyke T."/>
        </authorList>
    </citation>
    <scope>NUCLEOTIDE SEQUENCE [LARGE SCALE GENOMIC DNA]</scope>
    <source>
        <strain evidence="10">ATCC BAA-1885 / DSM 22778 / Grapes</strain>
    </source>
</reference>
<feature type="transmembrane region" description="Helical" evidence="7">
    <location>
        <begin position="20"/>
        <end position="38"/>
    </location>
</feature>
<keyword evidence="7" id="KW-1133">Transmembrane helix</keyword>
<dbReference type="EMBL" id="CP003155">
    <property type="protein sequence ID" value="AEV28668.1"/>
    <property type="molecule type" value="Genomic_DNA"/>
</dbReference>
<dbReference type="GO" id="GO:0046872">
    <property type="term" value="F:metal ion binding"/>
    <property type="evidence" value="ECO:0007669"/>
    <property type="project" value="UniProtKB-KW"/>
</dbReference>
<keyword evidence="2" id="KW-0004">4Fe-4S</keyword>
<evidence type="ECO:0000256" key="6">
    <source>
        <dbReference type="ARBA" id="ARBA00023014"/>
    </source>
</evidence>
<evidence type="ECO:0000256" key="1">
    <source>
        <dbReference type="ARBA" id="ARBA00022448"/>
    </source>
</evidence>
<keyword evidence="6" id="KW-0411">Iron-sulfur</keyword>
<feature type="transmembrane region" description="Helical" evidence="7">
    <location>
        <begin position="217"/>
        <end position="235"/>
    </location>
</feature>
<dbReference type="Gene3D" id="3.30.70.20">
    <property type="match status" value="1"/>
</dbReference>
<evidence type="ECO:0000256" key="4">
    <source>
        <dbReference type="ARBA" id="ARBA00022982"/>
    </source>
</evidence>
<dbReference type="InterPro" id="IPR017896">
    <property type="entry name" value="4Fe4S_Fe-S-bd"/>
</dbReference>
<gene>
    <name evidence="9" type="ordered locus">SpiGrapes_0840</name>
</gene>
<evidence type="ECO:0000313" key="10">
    <source>
        <dbReference type="Proteomes" id="UP000005632"/>
    </source>
</evidence>
<evidence type="ECO:0000256" key="3">
    <source>
        <dbReference type="ARBA" id="ARBA00022723"/>
    </source>
</evidence>
<feature type="transmembrane region" description="Helical" evidence="7">
    <location>
        <begin position="58"/>
        <end position="75"/>
    </location>
</feature>
<dbReference type="RefSeq" id="WP_014269517.1">
    <property type="nucleotide sequence ID" value="NC_016633.1"/>
</dbReference>
<evidence type="ECO:0000256" key="5">
    <source>
        <dbReference type="ARBA" id="ARBA00023004"/>
    </source>
</evidence>
<dbReference type="PROSITE" id="PS51379">
    <property type="entry name" value="4FE4S_FER_2"/>
    <property type="match status" value="2"/>
</dbReference>
<dbReference type="HOGENOM" id="CLU_782801_0_0_12"/>
<keyword evidence="7" id="KW-0812">Transmembrane</keyword>
<feature type="transmembrane region" description="Helical" evidence="7">
    <location>
        <begin position="255"/>
        <end position="274"/>
    </location>
</feature>
<dbReference type="OrthoDB" id="9786132at2"/>
<accession>G8QQ91</accession>
<dbReference type="Proteomes" id="UP000005632">
    <property type="component" value="Chromosome"/>
</dbReference>
<organism evidence="9 10">
    <name type="scientific">Sphaerochaeta pleomorpha (strain ATCC BAA-1885 / DSM 22778 / Grapes)</name>
    <dbReference type="NCBI Taxonomy" id="158190"/>
    <lineage>
        <taxon>Bacteria</taxon>
        <taxon>Pseudomonadati</taxon>
        <taxon>Spirochaetota</taxon>
        <taxon>Spirochaetia</taxon>
        <taxon>Spirochaetales</taxon>
        <taxon>Sphaerochaetaceae</taxon>
        <taxon>Sphaerochaeta</taxon>
    </lineage>
</organism>
<proteinExistence type="predicted"/>
<keyword evidence="4" id="KW-0249">Electron transport</keyword>
<feature type="transmembrane region" description="Helical" evidence="7">
    <location>
        <begin position="147"/>
        <end position="169"/>
    </location>
</feature>
<evidence type="ECO:0000256" key="2">
    <source>
        <dbReference type="ARBA" id="ARBA00022485"/>
    </source>
</evidence>
<keyword evidence="1" id="KW-0813">Transport</keyword>
<evidence type="ECO:0000259" key="8">
    <source>
        <dbReference type="PROSITE" id="PS51379"/>
    </source>
</evidence>
<dbReference type="eggNOG" id="COG0348">
    <property type="taxonomic scope" value="Bacteria"/>
</dbReference>
<keyword evidence="10" id="KW-1185">Reference proteome</keyword>
<protein>
    <recommendedName>
        <fullName evidence="8">4Fe-4S ferredoxin-type domain-containing protein</fullName>
    </recommendedName>
</protein>
<dbReference type="GO" id="GO:0051539">
    <property type="term" value="F:4 iron, 4 sulfur cluster binding"/>
    <property type="evidence" value="ECO:0007669"/>
    <property type="project" value="UniProtKB-KW"/>
</dbReference>
<dbReference type="KEGG" id="sgp:SpiGrapes_0840"/>
<dbReference type="AlphaFoldDB" id="G8QQ91"/>